<name>A0A6J5NFT5_9CAUD</name>
<reference evidence="1" key="1">
    <citation type="submission" date="2020-04" db="EMBL/GenBank/DDBJ databases">
        <authorList>
            <person name="Chiriac C."/>
            <person name="Salcher M."/>
            <person name="Ghai R."/>
            <person name="Kavagutti S V."/>
        </authorList>
    </citation>
    <scope>NUCLEOTIDE SEQUENCE</scope>
</reference>
<gene>
    <name evidence="1" type="ORF">UFOVP689_36</name>
</gene>
<accession>A0A6J5NFT5</accession>
<sequence>MGKLLKQIEATPVNGGGLKSTVDLAIQSMQGEDREDLVCALRNPTISASVISQVLKENDCNISRTAILRWRNREGI</sequence>
<dbReference type="EMBL" id="LR796664">
    <property type="protein sequence ID" value="CAB4157627.1"/>
    <property type="molecule type" value="Genomic_DNA"/>
</dbReference>
<protein>
    <submittedName>
        <fullName evidence="1">Uncharacterized protein</fullName>
    </submittedName>
</protein>
<proteinExistence type="predicted"/>
<evidence type="ECO:0000313" key="1">
    <source>
        <dbReference type="EMBL" id="CAB4157627.1"/>
    </source>
</evidence>
<organism evidence="1">
    <name type="scientific">uncultured Caudovirales phage</name>
    <dbReference type="NCBI Taxonomy" id="2100421"/>
    <lineage>
        <taxon>Viruses</taxon>
        <taxon>Duplodnaviria</taxon>
        <taxon>Heunggongvirae</taxon>
        <taxon>Uroviricota</taxon>
        <taxon>Caudoviricetes</taxon>
        <taxon>Peduoviridae</taxon>
        <taxon>Maltschvirus</taxon>
        <taxon>Maltschvirus maltsch</taxon>
    </lineage>
</organism>